<dbReference type="EMBL" id="GGFM01010641">
    <property type="protein sequence ID" value="MBW31392.1"/>
    <property type="molecule type" value="Transcribed_RNA"/>
</dbReference>
<dbReference type="AlphaFoldDB" id="A0A2M3ZSC5"/>
<keyword evidence="1" id="KW-0732">Signal</keyword>
<accession>A0A2M3ZSC5</accession>
<sequence length="78" mass="8725">MIAIRTSTTRRSLLLLLLMMMLLLLLLLPVYQLPTIHSYGSAPRERRILINGFAQGLSIDGGKVNEESGARSQSRCRI</sequence>
<feature type="chain" id="PRO_5014954092" evidence="1">
    <location>
        <begin position="33"/>
        <end position="78"/>
    </location>
</feature>
<reference evidence="2" key="1">
    <citation type="submission" date="2018-01" db="EMBL/GenBank/DDBJ databases">
        <title>An insight into the sialome of Amazonian anophelines.</title>
        <authorList>
            <person name="Ribeiro J.M."/>
            <person name="Scarpassa V."/>
            <person name="Calvo E."/>
        </authorList>
    </citation>
    <scope>NUCLEOTIDE SEQUENCE</scope>
    <source>
        <tissue evidence="2">Salivary glands</tissue>
    </source>
</reference>
<name>A0A2M3ZSC5_9DIPT</name>
<protein>
    <submittedName>
        <fullName evidence="2">Putative secreted peptide</fullName>
    </submittedName>
</protein>
<evidence type="ECO:0000313" key="2">
    <source>
        <dbReference type="EMBL" id="MBW31392.1"/>
    </source>
</evidence>
<feature type="signal peptide" evidence="1">
    <location>
        <begin position="1"/>
        <end position="32"/>
    </location>
</feature>
<evidence type="ECO:0000256" key="1">
    <source>
        <dbReference type="SAM" id="SignalP"/>
    </source>
</evidence>
<organism evidence="2">
    <name type="scientific">Anopheles braziliensis</name>
    <dbReference type="NCBI Taxonomy" id="58242"/>
    <lineage>
        <taxon>Eukaryota</taxon>
        <taxon>Metazoa</taxon>
        <taxon>Ecdysozoa</taxon>
        <taxon>Arthropoda</taxon>
        <taxon>Hexapoda</taxon>
        <taxon>Insecta</taxon>
        <taxon>Pterygota</taxon>
        <taxon>Neoptera</taxon>
        <taxon>Endopterygota</taxon>
        <taxon>Diptera</taxon>
        <taxon>Nematocera</taxon>
        <taxon>Culicoidea</taxon>
        <taxon>Culicidae</taxon>
        <taxon>Anophelinae</taxon>
        <taxon>Anopheles</taxon>
    </lineage>
</organism>
<proteinExistence type="predicted"/>